<organism evidence="2 3">
    <name type="scientific">Kushneria indalinina DSM 14324</name>
    <dbReference type="NCBI Taxonomy" id="1122140"/>
    <lineage>
        <taxon>Bacteria</taxon>
        <taxon>Pseudomonadati</taxon>
        <taxon>Pseudomonadota</taxon>
        <taxon>Gammaproteobacteria</taxon>
        <taxon>Oceanospirillales</taxon>
        <taxon>Halomonadaceae</taxon>
        <taxon>Kushneria</taxon>
    </lineage>
</organism>
<dbReference type="AlphaFoldDB" id="A0A3D9DRQ7"/>
<protein>
    <submittedName>
        <fullName evidence="2">Uncharacterized protein</fullName>
    </submittedName>
</protein>
<dbReference type="EMBL" id="QRDJ01000013">
    <property type="protein sequence ID" value="REC93315.1"/>
    <property type="molecule type" value="Genomic_DNA"/>
</dbReference>
<evidence type="ECO:0000256" key="1">
    <source>
        <dbReference type="SAM" id="MobiDB-lite"/>
    </source>
</evidence>
<accession>A0A3D9DRQ7</accession>
<name>A0A3D9DRQ7_9GAMM</name>
<proteinExistence type="predicted"/>
<dbReference type="Proteomes" id="UP000256334">
    <property type="component" value="Unassembled WGS sequence"/>
</dbReference>
<reference evidence="2 3" key="1">
    <citation type="submission" date="2018-07" db="EMBL/GenBank/DDBJ databases">
        <title>Genomic Encyclopedia of Type Strains, Phase IV (KMG-IV): sequencing the most valuable type-strain genomes for metagenomic binning, comparative biology and taxonomic classification.</title>
        <authorList>
            <person name="Goeker M."/>
        </authorList>
    </citation>
    <scope>NUCLEOTIDE SEQUENCE [LARGE SCALE GENOMIC DNA]</scope>
    <source>
        <strain evidence="2 3">DSM 14324</strain>
    </source>
</reference>
<gene>
    <name evidence="2" type="ORF">C8D72_3472</name>
</gene>
<feature type="region of interest" description="Disordered" evidence="1">
    <location>
        <begin position="1"/>
        <end position="66"/>
    </location>
</feature>
<feature type="compositionally biased region" description="Acidic residues" evidence="1">
    <location>
        <begin position="1"/>
        <end position="45"/>
    </location>
</feature>
<evidence type="ECO:0000313" key="3">
    <source>
        <dbReference type="Proteomes" id="UP000256334"/>
    </source>
</evidence>
<sequence length="143" mass="16570">MADIHEEEIIPPEEPSDQQEEPSDQQEEPSDQQEEPSDQQEEPSDQQEGPSDQSEQTVDRPTTSEVVLALEEQNSLITPEQTVCKSCKKALWYKTKDGLYNYCMVMHTHTYTPKEEEQIKMMDCDGLYLEEEEGEELAPDWEE</sequence>
<keyword evidence="3" id="KW-1185">Reference proteome</keyword>
<feature type="compositionally biased region" description="Polar residues" evidence="1">
    <location>
        <begin position="49"/>
        <end position="65"/>
    </location>
</feature>
<evidence type="ECO:0000313" key="2">
    <source>
        <dbReference type="EMBL" id="REC93315.1"/>
    </source>
</evidence>
<comment type="caution">
    <text evidence="2">The sequence shown here is derived from an EMBL/GenBank/DDBJ whole genome shotgun (WGS) entry which is preliminary data.</text>
</comment>